<dbReference type="EMBL" id="MK522038">
    <property type="protein sequence ID" value="QOR60545.1"/>
    <property type="molecule type" value="Genomic_DNA"/>
</dbReference>
<reference evidence="1" key="1">
    <citation type="submission" date="2019-02" db="EMBL/GenBank/DDBJ databases">
        <authorList>
            <person name="Bachy C."/>
            <person name="Yung C.-M."/>
            <person name="Roux S."/>
            <person name="Sullivan M.B."/>
            <person name="Worden A.Z."/>
        </authorList>
    </citation>
    <scope>NUCLEOTIDE SEQUENCE</scope>
    <source>
        <strain evidence="1">BII-V2</strain>
    </source>
</reference>
<accession>A0A7S6SX32</accession>
<name>A0A7S6SX32_9PHYC</name>
<organism evidence="1">
    <name type="scientific">Bathycoccus sp. RCC716 virus 2</name>
    <dbReference type="NCBI Taxonomy" id="2530039"/>
    <lineage>
        <taxon>Viruses</taxon>
        <taxon>Varidnaviria</taxon>
        <taxon>Bamfordvirae</taxon>
        <taxon>Nucleocytoviricota</taxon>
        <taxon>Megaviricetes</taxon>
        <taxon>Algavirales</taxon>
        <taxon>Phycodnaviridae</taxon>
        <taxon>Prasinovirus</taxon>
    </lineage>
</organism>
<proteinExistence type="predicted"/>
<protein>
    <submittedName>
        <fullName evidence="1">Uncharacterized protein</fullName>
    </submittedName>
</protein>
<evidence type="ECO:0000313" key="1">
    <source>
        <dbReference type="EMBL" id="QOR60545.1"/>
    </source>
</evidence>
<sequence length="99" mass="11550">MIGNEIKMESNNMLRPPLSSTIFPRPNTSRRIRTNVISMENESSRLLRDIEIRIERTRGHCSSAYGRQEKAYIKVLDELEKERLEILNGNKEKSCTNNK</sequence>